<feature type="region of interest" description="Disordered" evidence="1">
    <location>
        <begin position="678"/>
        <end position="722"/>
    </location>
</feature>
<reference evidence="3 4" key="1">
    <citation type="submission" date="2019-02" db="EMBL/GenBank/DDBJ databases">
        <title>Genomic Encyclopedia of Type Strains, Phase IV (KMG-IV): sequencing the most valuable type-strain genomes for metagenomic binning, comparative biology and taxonomic classification.</title>
        <authorList>
            <person name="Goeker M."/>
        </authorList>
    </citation>
    <scope>NUCLEOTIDE SEQUENCE [LARGE SCALE GENOMIC DNA]</scope>
    <source>
        <strain evidence="3 4">DSM 43045</strain>
    </source>
</reference>
<gene>
    <name evidence="3" type="ORF">EV187_1414</name>
</gene>
<sequence length="742" mass="78171">MTGIRPPSPAPEVRTAAPRGGGHAFTKDELAALRPHVILLDDGGLSSTAVDEPRSVEEFTTTDADVAAIFETHLPAFVAEHAPGPVPIVIYAHGGLVDKQSGFEIARQQVDWWKENGVYPIHFVWQTAFGTALWDALRRWTTGGRRGWLDEAKDGFLETAARLLGGGGIWNDMKVDAAAASVDGGGGARFAAALGAWIAAHPDEVTVHAVGHSAGSIFHSHFIPRALGQERHPIPSFETVSFLAPAVRVDTFNAKLLGPARSGGIGRLAVFDMDDDTERDDNCAHIYNKSLLYLVSASFEPQKSTPILGLEKHLTTDAALGPFFTSPQRRADLVLAPLDTGARSTSTATSHGGFDDDAPTMESVAKRVSGRATVTRFPAGERGREVHPWSAVGDAAAPAPAPASGSREAGSPGGVRRALCIGIDRYVDEGDRLQGCVADAKAWAAAFREQGFDVTELIDGDATRDGILRAILDLVSESAPGDVLAVQYSGHGTFVPDLDADEDDGDVASDEALCPVDFRGTGRLVIDDDLARIWDVIPDGVSLTAFFDSCHSGSANRAPTPLPQRTAGSRPRLAPLTDRDRTAYRADRGASEPGGASELRQAAMKAVLASETPPVAVPRSAGVRREVLVSACKATEVAWESNGQGDFTRAALPLLTSGVGTVSNRAFVRSVVEILGPGRRQTPEYHGDDSLGARPLLTPSTAAPIGETGPAGDGKAPAPLDDDRRTAAVVAILRATADLLET</sequence>
<dbReference type="InterPro" id="IPR011600">
    <property type="entry name" value="Pept_C14_caspase"/>
</dbReference>
<feature type="compositionally biased region" description="Basic and acidic residues" evidence="1">
    <location>
        <begin position="681"/>
        <end position="691"/>
    </location>
</feature>
<proteinExistence type="predicted"/>
<evidence type="ECO:0000259" key="2">
    <source>
        <dbReference type="Pfam" id="PF00656"/>
    </source>
</evidence>
<feature type="region of interest" description="Disordered" evidence="1">
    <location>
        <begin position="554"/>
        <end position="574"/>
    </location>
</feature>
<dbReference type="InterPro" id="IPR050452">
    <property type="entry name" value="Metacaspase"/>
</dbReference>
<comment type="caution">
    <text evidence="3">The sequence shown here is derived from an EMBL/GenBank/DDBJ whole genome shotgun (WGS) entry which is preliminary data.</text>
</comment>
<keyword evidence="4" id="KW-1185">Reference proteome</keyword>
<dbReference type="PANTHER" id="PTHR48104:SF30">
    <property type="entry name" value="METACASPASE-1"/>
    <property type="match status" value="1"/>
</dbReference>
<evidence type="ECO:0000256" key="1">
    <source>
        <dbReference type="SAM" id="MobiDB-lite"/>
    </source>
</evidence>
<dbReference type="GO" id="GO:0005737">
    <property type="term" value="C:cytoplasm"/>
    <property type="evidence" value="ECO:0007669"/>
    <property type="project" value="TreeGrafter"/>
</dbReference>
<feature type="domain" description="Peptidase C14 caspase" evidence="2">
    <location>
        <begin position="416"/>
        <end position="685"/>
    </location>
</feature>
<dbReference type="RefSeq" id="WP_130352386.1">
    <property type="nucleotide sequence ID" value="NZ_SGWY01000002.1"/>
</dbReference>
<dbReference type="Pfam" id="PF00656">
    <property type="entry name" value="Peptidase_C14"/>
    <property type="match status" value="1"/>
</dbReference>
<organism evidence="3 4">
    <name type="scientific">Agromyces ramosus</name>
    <dbReference type="NCBI Taxonomy" id="33879"/>
    <lineage>
        <taxon>Bacteria</taxon>
        <taxon>Bacillati</taxon>
        <taxon>Actinomycetota</taxon>
        <taxon>Actinomycetes</taxon>
        <taxon>Micrococcales</taxon>
        <taxon>Microbacteriaceae</taxon>
        <taxon>Agromyces</taxon>
    </lineage>
</organism>
<feature type="compositionally biased region" description="Pro residues" evidence="1">
    <location>
        <begin position="1"/>
        <end position="10"/>
    </location>
</feature>
<dbReference type="Gene3D" id="3.40.50.1460">
    <property type="match status" value="1"/>
</dbReference>
<evidence type="ECO:0000313" key="4">
    <source>
        <dbReference type="Proteomes" id="UP000293289"/>
    </source>
</evidence>
<dbReference type="PANTHER" id="PTHR48104">
    <property type="entry name" value="METACASPASE-4"/>
    <property type="match status" value="1"/>
</dbReference>
<dbReference type="GO" id="GO:0006508">
    <property type="term" value="P:proteolysis"/>
    <property type="evidence" value="ECO:0007669"/>
    <property type="project" value="InterPro"/>
</dbReference>
<protein>
    <submittedName>
        <fullName evidence="3">Caspase domain-containing protein</fullName>
    </submittedName>
</protein>
<dbReference type="EMBL" id="SGWY01000002">
    <property type="protein sequence ID" value="RZS65713.1"/>
    <property type="molecule type" value="Genomic_DNA"/>
</dbReference>
<dbReference type="GO" id="GO:0004197">
    <property type="term" value="F:cysteine-type endopeptidase activity"/>
    <property type="evidence" value="ECO:0007669"/>
    <property type="project" value="InterPro"/>
</dbReference>
<evidence type="ECO:0000313" key="3">
    <source>
        <dbReference type="EMBL" id="RZS65713.1"/>
    </source>
</evidence>
<dbReference type="OrthoDB" id="8447555at2"/>
<dbReference type="AlphaFoldDB" id="A0A4Q7ME91"/>
<feature type="region of interest" description="Disordered" evidence="1">
    <location>
        <begin position="1"/>
        <end position="21"/>
    </location>
</feature>
<name>A0A4Q7ME91_9MICO</name>
<dbReference type="SUPFAM" id="SSF52129">
    <property type="entry name" value="Caspase-like"/>
    <property type="match status" value="1"/>
</dbReference>
<dbReference type="Proteomes" id="UP000293289">
    <property type="component" value="Unassembled WGS sequence"/>
</dbReference>
<accession>A0A4Q7ME91</accession>
<dbReference type="InterPro" id="IPR029030">
    <property type="entry name" value="Caspase-like_dom_sf"/>
</dbReference>